<dbReference type="InterPro" id="IPR011058">
    <property type="entry name" value="Cyanovirin-N"/>
</dbReference>
<dbReference type="InterPro" id="IPR036673">
    <property type="entry name" value="Cyanovirin-N_sf"/>
</dbReference>
<organism evidence="2 3">
    <name type="scientific">Penicillium capsulatum</name>
    <dbReference type="NCBI Taxonomy" id="69766"/>
    <lineage>
        <taxon>Eukaryota</taxon>
        <taxon>Fungi</taxon>
        <taxon>Dikarya</taxon>
        <taxon>Ascomycota</taxon>
        <taxon>Pezizomycotina</taxon>
        <taxon>Eurotiomycetes</taxon>
        <taxon>Eurotiomycetidae</taxon>
        <taxon>Eurotiales</taxon>
        <taxon>Aspergillaceae</taxon>
        <taxon>Penicillium</taxon>
    </lineage>
</organism>
<dbReference type="Proteomes" id="UP001146351">
    <property type="component" value="Unassembled WGS sequence"/>
</dbReference>
<dbReference type="SUPFAM" id="SSF51322">
    <property type="entry name" value="Cyanovirin-N"/>
    <property type="match status" value="1"/>
</dbReference>
<name>A0A9W9IS27_9EURO</name>
<dbReference type="PANTHER" id="PTHR42076:SF1">
    <property type="entry name" value="CYANOVIRIN-N DOMAIN-CONTAINING PROTEIN"/>
    <property type="match status" value="1"/>
</dbReference>
<comment type="caution">
    <text evidence="2">The sequence shown here is derived from an EMBL/GenBank/DDBJ whole genome shotgun (WGS) entry which is preliminary data.</text>
</comment>
<dbReference type="SMART" id="SM01111">
    <property type="entry name" value="CVNH"/>
    <property type="match status" value="1"/>
</dbReference>
<keyword evidence="3" id="KW-1185">Reference proteome</keyword>
<sequence>MSFHSSATSIELDDGHILKVTLLDGEGEEQEVEVDLNNHIGNDNGSFYWDGENFSESAEDIELHREGDDDAPILRAKLGNLDGEQVDGDINLAERFANNNGQLEFV</sequence>
<dbReference type="PANTHER" id="PTHR42076">
    <property type="entry name" value="CYANOVIRIN-N HOMOLOG"/>
    <property type="match status" value="1"/>
</dbReference>
<dbReference type="Gene3D" id="2.30.60.10">
    <property type="entry name" value="Cyanovirin-N"/>
    <property type="match status" value="1"/>
</dbReference>
<reference evidence="2" key="1">
    <citation type="submission" date="2022-11" db="EMBL/GenBank/DDBJ databases">
        <authorList>
            <person name="Petersen C."/>
        </authorList>
    </citation>
    <scope>NUCLEOTIDE SEQUENCE</scope>
    <source>
        <strain evidence="2">IBT 21917</strain>
    </source>
</reference>
<dbReference type="AlphaFoldDB" id="A0A9W9IS27"/>
<reference evidence="2" key="2">
    <citation type="journal article" date="2023" name="IMA Fungus">
        <title>Comparative genomic study of the Penicillium genus elucidates a diverse pangenome and 15 lateral gene transfer events.</title>
        <authorList>
            <person name="Petersen C."/>
            <person name="Sorensen T."/>
            <person name="Nielsen M.R."/>
            <person name="Sondergaard T.E."/>
            <person name="Sorensen J.L."/>
            <person name="Fitzpatrick D.A."/>
            <person name="Frisvad J.C."/>
            <person name="Nielsen K.L."/>
        </authorList>
    </citation>
    <scope>NUCLEOTIDE SEQUENCE</scope>
    <source>
        <strain evidence="2">IBT 21917</strain>
    </source>
</reference>
<proteinExistence type="predicted"/>
<accession>A0A9W9IS27</accession>
<dbReference type="Pfam" id="PF08881">
    <property type="entry name" value="CVNH"/>
    <property type="match status" value="1"/>
</dbReference>
<dbReference type="EMBL" id="JAPQKO010000001">
    <property type="protein sequence ID" value="KAJ5182481.1"/>
    <property type="molecule type" value="Genomic_DNA"/>
</dbReference>
<protein>
    <recommendedName>
        <fullName evidence="1">Cyanovirin-N domain-containing protein</fullName>
    </recommendedName>
</protein>
<dbReference type="OrthoDB" id="2441380at2759"/>
<feature type="domain" description="Cyanovirin-N" evidence="1">
    <location>
        <begin position="2"/>
        <end position="105"/>
    </location>
</feature>
<evidence type="ECO:0000313" key="3">
    <source>
        <dbReference type="Proteomes" id="UP001146351"/>
    </source>
</evidence>
<gene>
    <name evidence="2" type="ORF">N7492_000097</name>
</gene>
<evidence type="ECO:0000313" key="2">
    <source>
        <dbReference type="EMBL" id="KAJ5182481.1"/>
    </source>
</evidence>
<evidence type="ECO:0000259" key="1">
    <source>
        <dbReference type="SMART" id="SM01111"/>
    </source>
</evidence>